<feature type="region of interest" description="Disordered" evidence="2">
    <location>
        <begin position="1050"/>
        <end position="1069"/>
    </location>
</feature>
<feature type="compositionally biased region" description="Polar residues" evidence="2">
    <location>
        <begin position="1132"/>
        <end position="1147"/>
    </location>
</feature>
<name>A0A250X1U9_9CHLO</name>
<reference evidence="4 5" key="1">
    <citation type="submission" date="2017-08" db="EMBL/GenBank/DDBJ databases">
        <title>Acidophilic green algal genome provides insights into adaptation to an acidic environment.</title>
        <authorList>
            <person name="Hirooka S."/>
            <person name="Hirose Y."/>
            <person name="Kanesaki Y."/>
            <person name="Higuchi S."/>
            <person name="Fujiwara T."/>
            <person name="Onuma R."/>
            <person name="Era A."/>
            <person name="Ohbayashi R."/>
            <person name="Uzuka A."/>
            <person name="Nozaki H."/>
            <person name="Yoshikawa H."/>
            <person name="Miyagishima S.Y."/>
        </authorList>
    </citation>
    <scope>NUCLEOTIDE SEQUENCE [LARGE SCALE GENOMIC DNA]</scope>
    <source>
        <strain evidence="4 5">NIES-2499</strain>
    </source>
</reference>
<keyword evidence="5" id="KW-1185">Reference proteome</keyword>
<feature type="compositionally biased region" description="Low complexity" evidence="2">
    <location>
        <begin position="1217"/>
        <end position="1228"/>
    </location>
</feature>
<feature type="region of interest" description="Disordered" evidence="2">
    <location>
        <begin position="1096"/>
        <end position="1233"/>
    </location>
</feature>
<evidence type="ECO:0000256" key="1">
    <source>
        <dbReference type="SAM" id="Coils"/>
    </source>
</evidence>
<feature type="coiled-coil region" evidence="1">
    <location>
        <begin position="391"/>
        <end position="459"/>
    </location>
</feature>
<dbReference type="STRING" id="1157962.A0A250X1U9"/>
<feature type="compositionally biased region" description="Polar residues" evidence="2">
    <location>
        <begin position="59"/>
        <end position="70"/>
    </location>
</feature>
<dbReference type="EMBL" id="BEGY01000021">
    <property type="protein sequence ID" value="GAX77051.1"/>
    <property type="molecule type" value="Genomic_DNA"/>
</dbReference>
<dbReference type="InterPro" id="IPR011992">
    <property type="entry name" value="EF-hand-dom_pair"/>
</dbReference>
<dbReference type="PANTHER" id="PTHR34894">
    <property type="entry name" value="SAM-DEPENDENT METHYLTRANSFERASE RSMI, CONSERVED SITE"/>
    <property type="match status" value="1"/>
</dbReference>
<comment type="caution">
    <text evidence="4">The sequence shown here is derived from an EMBL/GenBank/DDBJ whole genome shotgun (WGS) entry which is preliminary data.</text>
</comment>
<gene>
    <name evidence="4" type="ORF">CEUSTIGMA_g4497.t1</name>
</gene>
<accession>A0A250X1U9</accession>
<dbReference type="OrthoDB" id="540674at2759"/>
<feature type="domain" description="EF-hand" evidence="3">
    <location>
        <begin position="761"/>
        <end position="796"/>
    </location>
</feature>
<evidence type="ECO:0000313" key="4">
    <source>
        <dbReference type="EMBL" id="GAX77051.1"/>
    </source>
</evidence>
<dbReference type="InterPro" id="IPR002048">
    <property type="entry name" value="EF_hand_dom"/>
</dbReference>
<feature type="region of interest" description="Disordered" evidence="2">
    <location>
        <begin position="59"/>
        <end position="81"/>
    </location>
</feature>
<feature type="compositionally biased region" description="Polar residues" evidence="2">
    <location>
        <begin position="1111"/>
        <end position="1123"/>
    </location>
</feature>
<dbReference type="SUPFAM" id="SSF47473">
    <property type="entry name" value="EF-hand"/>
    <property type="match status" value="1"/>
</dbReference>
<dbReference type="PANTHER" id="PTHR34894:SF5">
    <property type="entry name" value="EF-HAND DOMAIN-CONTAINING PROTEIN"/>
    <property type="match status" value="1"/>
</dbReference>
<feature type="compositionally biased region" description="Low complexity" evidence="2">
    <location>
        <begin position="1169"/>
        <end position="1188"/>
    </location>
</feature>
<feature type="compositionally biased region" description="Polar residues" evidence="2">
    <location>
        <begin position="1159"/>
        <end position="1168"/>
    </location>
</feature>
<sequence length="1348" mass="143446">MTASSDMKNPFTHSRLRGYAGKLDSSIDISSAVANDMALASTNGSGLFHLAPNHLPPLSSMSSTLNSPQRFRSPPKQQQGHANAAALQAALNGALHPTIVDEITAMKAEISGMEAVLGYIKASGEGGVSAAGKKLNTPATQQQLKSRAAQYIKAVHDAPLLRHQQGVSRTEGGADFRKGAPHHVLSRDAHYSSNTDFSMQSSQFGFDQVMKALKGNRTWQASIAPQPAGRGEAVVLEAALDESLPAGAIMAKYHPDAPASAVPTGSTGKAFIGSQDVGRDFEALEAVQREAARQVASHCVEQGKLLLKVSDRYREFYAVLGATVQSLVQTAQGLADRLEAASIHSEQQEELIASLRRQLSSSQGEAGAERDRRIRAETQLEHVTQDSEVEINRLRGENQLLSAKVELYAERLDELNTEQAVDIATANLRKQMEALEDERDGLAQRIRFMERKLLILREEARKRAPTFDLDIQTDPVQFVSDEVDADDGGDGADNVPESMLPDLTLKPRKKLTTLRVLGGFSGMFSPDAPTQGRIRGARWTSSSIAQIYMDKIVADSVSDRDGNPRSGLCEFAYLWHITRYGLRNLAESSLLDLIASVRHHARRLQRVRWFGRMTALFEANTSGATATAATAAAAAAPSMSKHGYKHSAAAAVALQGSNEPVDTPSHLAMYLFALQQLSYPSTVAGLFATESNSDDTPVLVKQQAVHDASRAVFRYLNDPEAAATFLTRSVDTLPVMSIDGGLRADSLVRLFMAEYQKRLERNILHLSALFRAGDCNRDGFIVFEEFVMLIRHIDRELPDRMVSKMYSEAVRLLPPGQYSIPVDVFIKVMHSFGFDRWRIDVSTVIVNGVDLIASLPFKNDLARNMSLWPRPDISQQNAINAGTGSIASSPYPMSAAPSLTSTLGVGWSSGFGIAADAMAVGGADLSTSQVLMKQQSSVSSSPVKVTGGDKMLRRLLDSALVALEPSLEDIMEMARDRLTTSPQLLAADPGLPFRLEEMYHHMEICRGTSKAGTGNLNASAAAAAAAVSTSDAPAAWLAFRLLYDTLTTLLGKKPGSNSPSRGGLASPSRRISGANGGVYVAGSAAWRAGIVGSPPTTSGMSGAGGPPLLQLRTNSRGGLQSPSARGGRPASGSLNIGPSLMPRTSSMLGRDMSPPGGSQRVNHGSRNSPNAIPAGAAAAAASQRPGGAMQLPPLNSPFTLYQQPGGGSRTSSPQQGARAAASEATAAASPKWERPQAAEFAAAAAAGTVPLPIMFGNSEVFSLPSVTEESSMIAPVGSFLQEEEAGPAVEGSNGQVTQEEVSVVVAPGDGLMMATSGSSGFRFPSMTVREALEAGDIMKPKPSFKELF</sequence>
<dbReference type="Proteomes" id="UP000232323">
    <property type="component" value="Unassembled WGS sequence"/>
</dbReference>
<protein>
    <recommendedName>
        <fullName evidence="3">EF-hand domain-containing protein</fullName>
    </recommendedName>
</protein>
<dbReference type="PROSITE" id="PS50222">
    <property type="entry name" value="EF_HAND_2"/>
    <property type="match status" value="1"/>
</dbReference>
<keyword evidence="1" id="KW-0175">Coiled coil</keyword>
<organism evidence="4 5">
    <name type="scientific">Chlamydomonas eustigma</name>
    <dbReference type="NCBI Taxonomy" id="1157962"/>
    <lineage>
        <taxon>Eukaryota</taxon>
        <taxon>Viridiplantae</taxon>
        <taxon>Chlorophyta</taxon>
        <taxon>core chlorophytes</taxon>
        <taxon>Chlorophyceae</taxon>
        <taxon>CS clade</taxon>
        <taxon>Chlamydomonadales</taxon>
        <taxon>Chlamydomonadaceae</taxon>
        <taxon>Chlamydomonas</taxon>
    </lineage>
</organism>
<feature type="region of interest" description="Disordered" evidence="2">
    <location>
        <begin position="356"/>
        <end position="375"/>
    </location>
</feature>
<evidence type="ECO:0000256" key="2">
    <source>
        <dbReference type="SAM" id="MobiDB-lite"/>
    </source>
</evidence>
<evidence type="ECO:0000259" key="3">
    <source>
        <dbReference type="PROSITE" id="PS50222"/>
    </source>
</evidence>
<evidence type="ECO:0000313" key="5">
    <source>
        <dbReference type="Proteomes" id="UP000232323"/>
    </source>
</evidence>
<proteinExistence type="predicted"/>
<dbReference type="GO" id="GO:0005509">
    <property type="term" value="F:calcium ion binding"/>
    <property type="evidence" value="ECO:0007669"/>
    <property type="project" value="InterPro"/>
</dbReference>